<dbReference type="SUPFAM" id="SSF54106">
    <property type="entry name" value="LysM domain"/>
    <property type="match status" value="1"/>
</dbReference>
<dbReference type="Proteomes" id="UP000776983">
    <property type="component" value="Unassembled WGS sequence"/>
</dbReference>
<dbReference type="PROSITE" id="PS51782">
    <property type="entry name" value="LYSM"/>
    <property type="match status" value="1"/>
</dbReference>
<dbReference type="PROSITE" id="PS50914">
    <property type="entry name" value="BON"/>
    <property type="match status" value="1"/>
</dbReference>
<dbReference type="InterPro" id="IPR052196">
    <property type="entry name" value="Bact_Kbp"/>
</dbReference>
<proteinExistence type="predicted"/>
<evidence type="ECO:0000313" key="4">
    <source>
        <dbReference type="Proteomes" id="UP000776983"/>
    </source>
</evidence>
<dbReference type="PANTHER" id="PTHR34700">
    <property type="entry name" value="POTASSIUM BINDING PROTEIN KBP"/>
    <property type="match status" value="1"/>
</dbReference>
<dbReference type="InterPro" id="IPR036779">
    <property type="entry name" value="LysM_dom_sf"/>
</dbReference>
<dbReference type="SMART" id="SM00257">
    <property type="entry name" value="LysM"/>
    <property type="match status" value="1"/>
</dbReference>
<accession>A0ABS8CFU7</accession>
<feature type="domain" description="BON" evidence="1">
    <location>
        <begin position="20"/>
        <end position="87"/>
    </location>
</feature>
<dbReference type="InterPro" id="IPR018392">
    <property type="entry name" value="LysM"/>
</dbReference>
<feature type="domain" description="LysM" evidence="2">
    <location>
        <begin position="93"/>
        <end position="144"/>
    </location>
</feature>
<dbReference type="Gene3D" id="3.10.350.10">
    <property type="entry name" value="LysM domain"/>
    <property type="match status" value="1"/>
</dbReference>
<gene>
    <name evidence="3" type="primary">lysM</name>
    <name evidence="3" type="ORF">H0484_14330</name>
</gene>
<keyword evidence="4" id="KW-1185">Reference proteome</keyword>
<reference evidence="3 4" key="1">
    <citation type="submission" date="2020-07" db="EMBL/GenBank/DDBJ databases">
        <title>Pusillimonas sp. nov., isolated from poultry manure in Taiwan.</title>
        <authorList>
            <person name="Lin S.-Y."/>
            <person name="Tang Y.-S."/>
            <person name="Young C.-C."/>
        </authorList>
    </citation>
    <scope>NUCLEOTIDE SEQUENCE [LARGE SCALE GENOMIC DNA]</scope>
    <source>
        <strain evidence="3 4">CC-YST705</strain>
    </source>
</reference>
<dbReference type="Gene3D" id="3.30.1340.30">
    <property type="match status" value="1"/>
</dbReference>
<dbReference type="PANTHER" id="PTHR34700:SF8">
    <property type="entry name" value="POTASSIUM BINDING PROTEIN KBP"/>
    <property type="match status" value="1"/>
</dbReference>
<evidence type="ECO:0000313" key="3">
    <source>
        <dbReference type="EMBL" id="MCB5364921.1"/>
    </source>
</evidence>
<name>A0ABS8CFU7_9BURK</name>
<dbReference type="CDD" id="cd00118">
    <property type="entry name" value="LysM"/>
    <property type="match status" value="1"/>
</dbReference>
<dbReference type="NCBIfam" id="NF008399">
    <property type="entry name" value="PRK11198.1"/>
    <property type="match status" value="1"/>
</dbReference>
<dbReference type="Pfam" id="PF04972">
    <property type="entry name" value="BON"/>
    <property type="match status" value="1"/>
</dbReference>
<dbReference type="RefSeq" id="WP_226955332.1">
    <property type="nucleotide sequence ID" value="NZ_JACDXW010000011.1"/>
</dbReference>
<evidence type="ECO:0000259" key="2">
    <source>
        <dbReference type="PROSITE" id="PS51782"/>
    </source>
</evidence>
<dbReference type="InterPro" id="IPR007055">
    <property type="entry name" value="BON_dom"/>
</dbReference>
<protein>
    <submittedName>
        <fullName evidence="3">Peptidoglycan-binding protein LysM</fullName>
    </submittedName>
</protein>
<dbReference type="Pfam" id="PF01476">
    <property type="entry name" value="LysM"/>
    <property type="match status" value="1"/>
</dbReference>
<evidence type="ECO:0000259" key="1">
    <source>
        <dbReference type="PROSITE" id="PS50914"/>
    </source>
</evidence>
<comment type="caution">
    <text evidence="3">The sequence shown here is derived from an EMBL/GenBank/DDBJ whole genome shotgun (WGS) entry which is preliminary data.</text>
</comment>
<dbReference type="EMBL" id="JACDXW010000011">
    <property type="protein sequence ID" value="MCB5364921.1"/>
    <property type="molecule type" value="Genomic_DNA"/>
</dbReference>
<sequence length="148" mass="15705">MGLLNFIKDVGEKLFGANTAQAATAEELQKELAKHKLDAEGLNITVDGDKVTVTGKAASTEAAEKISLALGNTVGVAAVDNQLEVEAPAAEAVMYTVVKGDTLWKIAEQHYGKGKGAQYNVIFEANTPMLTHPDKIYPGQVLRIPALN</sequence>
<organism evidence="3 4">
    <name type="scientific">Mesopusillimonas faecipullorum</name>
    <dbReference type="NCBI Taxonomy" id="2755040"/>
    <lineage>
        <taxon>Bacteria</taxon>
        <taxon>Pseudomonadati</taxon>
        <taxon>Pseudomonadota</taxon>
        <taxon>Betaproteobacteria</taxon>
        <taxon>Burkholderiales</taxon>
        <taxon>Alcaligenaceae</taxon>
        <taxon>Mesopusillimonas</taxon>
    </lineage>
</organism>